<keyword evidence="3" id="KW-1185">Reference proteome</keyword>
<dbReference type="Proteomes" id="UP001057580">
    <property type="component" value="Chromosome"/>
</dbReference>
<keyword evidence="1" id="KW-0472">Membrane</keyword>
<keyword evidence="1" id="KW-0812">Transmembrane</keyword>
<feature type="transmembrane region" description="Helical" evidence="1">
    <location>
        <begin position="21"/>
        <end position="44"/>
    </location>
</feature>
<protein>
    <submittedName>
        <fullName evidence="2">Uncharacterized protein</fullName>
    </submittedName>
</protein>
<gene>
    <name evidence="2" type="ORF">N0B31_20685</name>
</gene>
<evidence type="ECO:0000313" key="3">
    <source>
        <dbReference type="Proteomes" id="UP001057580"/>
    </source>
</evidence>
<organism evidence="2 3">
    <name type="scientific">Salinirubellus salinus</name>
    <dbReference type="NCBI Taxonomy" id="1364945"/>
    <lineage>
        <taxon>Archaea</taxon>
        <taxon>Methanobacteriati</taxon>
        <taxon>Methanobacteriota</taxon>
        <taxon>Stenosarchaea group</taxon>
        <taxon>Halobacteria</taxon>
        <taxon>Halobacteriales</taxon>
        <taxon>Natronomonadaceae</taxon>
        <taxon>Salinirubellus</taxon>
    </lineage>
</organism>
<dbReference type="KEGG" id="ssai:N0B31_20685"/>
<evidence type="ECO:0000256" key="1">
    <source>
        <dbReference type="SAM" id="Phobius"/>
    </source>
</evidence>
<proteinExistence type="predicted"/>
<dbReference type="RefSeq" id="WP_260593545.1">
    <property type="nucleotide sequence ID" value="NZ_CP104003.1"/>
</dbReference>
<evidence type="ECO:0000313" key="2">
    <source>
        <dbReference type="EMBL" id="UWM54525.1"/>
    </source>
</evidence>
<dbReference type="GeneID" id="74944893"/>
<dbReference type="AlphaFoldDB" id="A0A9E7U4N6"/>
<dbReference type="EMBL" id="CP104003">
    <property type="protein sequence ID" value="UWM54525.1"/>
    <property type="molecule type" value="Genomic_DNA"/>
</dbReference>
<sequence length="339" mass="36227">MSRRAGRCDWPPRRREARGQVLLVGAIVLAFIVLALVPVFNGVFAPDSAGSNEPPEVGEGPATLRAEQQSAARELAVRIGHGDTHASPAPVVDELSSALANYTRVSAESAAEQRGWFVETRLNTSSPGTVNGTRVVQREQARLVLPNGDARTWQMFPPGQRTELGWFVLRLDTSNLSDEDPLVVEVGNAPTDAMTVEIEKQENSRGVELSVGGAFETTDEPVVCDATNGQVVLDLYRGRSADRDCAFPALRGVEGPVDIEVQNPPGTPDERAVGVYDLVVRDGSKITADVDSCTDASATPTEPCTTPVLWQLSLETTVDGGRATYTTAQNVSVYGGGER</sequence>
<reference evidence="2" key="1">
    <citation type="submission" date="2022-09" db="EMBL/GenBank/DDBJ databases">
        <title>Diverse halophilic archaea isolated from saline environments.</title>
        <authorList>
            <person name="Cui H.-L."/>
        </authorList>
    </citation>
    <scope>NUCLEOTIDE SEQUENCE</scope>
    <source>
        <strain evidence="2">ZS-35-S2</strain>
    </source>
</reference>
<keyword evidence="1" id="KW-1133">Transmembrane helix</keyword>
<name>A0A9E7U4N6_9EURY</name>
<accession>A0A9E7U4N6</accession>